<dbReference type="AlphaFoldDB" id="A0A364LAS4"/>
<dbReference type="GO" id="GO:0004316">
    <property type="term" value="F:3-oxoacyl-[acyl-carrier-protein] reductase (NADPH) activity"/>
    <property type="evidence" value="ECO:0007669"/>
    <property type="project" value="UniProtKB-EC"/>
</dbReference>
<comment type="caution">
    <text evidence="6">The sequence shown here is derived from an EMBL/GenBank/DDBJ whole genome shotgun (WGS) entry which is preliminary data.</text>
</comment>
<evidence type="ECO:0000313" key="6">
    <source>
        <dbReference type="EMBL" id="RAO72898.1"/>
    </source>
</evidence>
<comment type="similarity">
    <text evidence="1">Belongs to the short-chain dehydrogenases/reductases (SDR) family.</text>
</comment>
<protein>
    <recommendedName>
        <fullName evidence="2">3-oxoacyl-[acyl-carrier-protein] reductase</fullName>
        <ecNumber evidence="2">1.1.1.100</ecNumber>
    </recommendedName>
</protein>
<dbReference type="InterPro" id="IPR050259">
    <property type="entry name" value="SDR"/>
</dbReference>
<organism evidence="6 7">
    <name type="scientific">Talaromyces amestolkiae</name>
    <dbReference type="NCBI Taxonomy" id="1196081"/>
    <lineage>
        <taxon>Eukaryota</taxon>
        <taxon>Fungi</taxon>
        <taxon>Dikarya</taxon>
        <taxon>Ascomycota</taxon>
        <taxon>Pezizomycotina</taxon>
        <taxon>Eurotiomycetes</taxon>
        <taxon>Eurotiomycetidae</taxon>
        <taxon>Eurotiales</taxon>
        <taxon>Trichocomaceae</taxon>
        <taxon>Talaromyces</taxon>
        <taxon>Talaromyces sect. Talaromyces</taxon>
    </lineage>
</organism>
<dbReference type="Proteomes" id="UP000249363">
    <property type="component" value="Unassembled WGS sequence"/>
</dbReference>
<dbReference type="FunFam" id="3.40.50.720:FF:000084">
    <property type="entry name" value="Short-chain dehydrogenase reductase"/>
    <property type="match status" value="1"/>
</dbReference>
<dbReference type="SUPFAM" id="SSF51735">
    <property type="entry name" value="NAD(P)-binding Rossmann-fold domains"/>
    <property type="match status" value="1"/>
</dbReference>
<feature type="domain" description="Ketoreductase" evidence="5">
    <location>
        <begin position="5"/>
        <end position="151"/>
    </location>
</feature>
<dbReference type="PANTHER" id="PTHR42879:SF2">
    <property type="entry name" value="3-OXOACYL-[ACYL-CARRIER-PROTEIN] REDUCTASE FABG"/>
    <property type="match status" value="1"/>
</dbReference>
<gene>
    <name evidence="6" type="ORF">BHQ10_008910</name>
</gene>
<evidence type="ECO:0000256" key="4">
    <source>
        <dbReference type="ARBA" id="ARBA00048508"/>
    </source>
</evidence>
<dbReference type="PROSITE" id="PS00061">
    <property type="entry name" value="ADH_SHORT"/>
    <property type="match status" value="1"/>
</dbReference>
<dbReference type="InterPro" id="IPR057326">
    <property type="entry name" value="KR_dom"/>
</dbReference>
<keyword evidence="7" id="KW-1185">Reference proteome</keyword>
<dbReference type="STRING" id="1196081.A0A364LAS4"/>
<sequence>MENFSIAVITGGTGDIGLAIARHLAQTHSKIILLDIDPDKSRQSILNFPPEISEKITGVKCDVTNPSALSQAVEIVLSIKGASLKTLINNAGGTRVASLQEMTPSAWKAEISLNLDAAYFCFNAFAEALIQSSEASKSVINISSANGILGTFGNPAYSTAKAGLIQFTRTIAVEYGKYGIRANVVAPGTVMTDGWKAKMESNPNVFEDLKKWYPLNRLVDVDEVAGAVAFLASEQATGINGVCLPVDGGLTAGMPPVARNFGVSDYL</sequence>
<dbReference type="PANTHER" id="PTHR42879">
    <property type="entry name" value="3-OXOACYL-(ACYL-CARRIER-PROTEIN) REDUCTASE"/>
    <property type="match status" value="1"/>
</dbReference>
<proteinExistence type="inferred from homology"/>
<evidence type="ECO:0000259" key="5">
    <source>
        <dbReference type="SMART" id="SM00822"/>
    </source>
</evidence>
<evidence type="ECO:0000313" key="7">
    <source>
        <dbReference type="Proteomes" id="UP000249363"/>
    </source>
</evidence>
<dbReference type="SMART" id="SM00822">
    <property type="entry name" value="PKS_KR"/>
    <property type="match status" value="1"/>
</dbReference>
<dbReference type="EMBL" id="MIKG01000021">
    <property type="protein sequence ID" value="RAO72898.1"/>
    <property type="molecule type" value="Genomic_DNA"/>
</dbReference>
<dbReference type="InterPro" id="IPR036291">
    <property type="entry name" value="NAD(P)-bd_dom_sf"/>
</dbReference>
<dbReference type="InterPro" id="IPR002347">
    <property type="entry name" value="SDR_fam"/>
</dbReference>
<dbReference type="GO" id="GO:0032787">
    <property type="term" value="P:monocarboxylic acid metabolic process"/>
    <property type="evidence" value="ECO:0007669"/>
    <property type="project" value="UniProtKB-ARBA"/>
</dbReference>
<keyword evidence="3" id="KW-0521">NADP</keyword>
<dbReference type="InterPro" id="IPR020904">
    <property type="entry name" value="Sc_DH/Rdtase_CS"/>
</dbReference>
<dbReference type="Pfam" id="PF13561">
    <property type="entry name" value="adh_short_C2"/>
    <property type="match status" value="1"/>
</dbReference>
<comment type="catalytic activity">
    <reaction evidence="4">
        <text>a (3R)-hydroxyacyl-[ACP] + NADP(+) = a 3-oxoacyl-[ACP] + NADPH + H(+)</text>
        <dbReference type="Rhea" id="RHEA:17397"/>
        <dbReference type="Rhea" id="RHEA-COMP:9916"/>
        <dbReference type="Rhea" id="RHEA-COMP:9945"/>
        <dbReference type="ChEBI" id="CHEBI:15378"/>
        <dbReference type="ChEBI" id="CHEBI:57783"/>
        <dbReference type="ChEBI" id="CHEBI:58349"/>
        <dbReference type="ChEBI" id="CHEBI:78776"/>
        <dbReference type="ChEBI" id="CHEBI:78827"/>
        <dbReference type="EC" id="1.1.1.100"/>
    </reaction>
</comment>
<evidence type="ECO:0000256" key="2">
    <source>
        <dbReference type="ARBA" id="ARBA00012948"/>
    </source>
</evidence>
<accession>A0A364LAS4</accession>
<dbReference type="PRINTS" id="PR00080">
    <property type="entry name" value="SDRFAMILY"/>
</dbReference>
<dbReference type="EC" id="1.1.1.100" evidence="2"/>
<evidence type="ECO:0000256" key="1">
    <source>
        <dbReference type="ARBA" id="ARBA00006484"/>
    </source>
</evidence>
<dbReference type="OrthoDB" id="498125at2759"/>
<name>A0A364LAS4_TALAM</name>
<dbReference type="GeneID" id="63798124"/>
<dbReference type="Gene3D" id="3.40.50.720">
    <property type="entry name" value="NAD(P)-binding Rossmann-like Domain"/>
    <property type="match status" value="1"/>
</dbReference>
<reference evidence="6 7" key="1">
    <citation type="journal article" date="2017" name="Biotechnol. Biofuels">
        <title>Differential beta-glucosidase expression as a function of carbon source availability in Talaromyces amestolkiae: a genomic and proteomic approach.</title>
        <authorList>
            <person name="de Eugenio L.I."/>
            <person name="Mendez-Liter J.A."/>
            <person name="Nieto-Dominguez M."/>
            <person name="Alonso L."/>
            <person name="Gil-Munoz J."/>
            <person name="Barriuso J."/>
            <person name="Prieto A."/>
            <person name="Martinez M.J."/>
        </authorList>
    </citation>
    <scope>NUCLEOTIDE SEQUENCE [LARGE SCALE GENOMIC DNA]</scope>
    <source>
        <strain evidence="6 7">CIB</strain>
    </source>
</reference>
<evidence type="ECO:0000256" key="3">
    <source>
        <dbReference type="ARBA" id="ARBA00022857"/>
    </source>
</evidence>
<dbReference type="RefSeq" id="XP_040737412.1">
    <property type="nucleotide sequence ID" value="XM_040881768.1"/>
</dbReference>
<dbReference type="PRINTS" id="PR00081">
    <property type="entry name" value="GDHRDH"/>
</dbReference>
<dbReference type="CDD" id="cd05233">
    <property type="entry name" value="SDR_c"/>
    <property type="match status" value="1"/>
</dbReference>